<reference evidence="2 3" key="1">
    <citation type="submission" date="2018-10" db="EMBL/GenBank/DDBJ databases">
        <title>Genomic Encyclopedia of Type Strains, Phase IV (KMG-IV): sequencing the most valuable type-strain genomes for metagenomic binning, comparative biology and taxonomic classification.</title>
        <authorList>
            <person name="Goeker M."/>
        </authorList>
    </citation>
    <scope>NUCLEOTIDE SEQUENCE [LARGE SCALE GENOMIC DNA]</scope>
    <source>
        <strain evidence="2 3">DSM 12769</strain>
    </source>
</reference>
<sequence length="150" mass="16541">MFSPLRRTLLAATLSLSFVPGLALADAPQATVYKSPYCGCCTDWEDHLREYGFKVESVERNDMNPVKQRFGVTRELASCHTAKVDGYVIEGHVPAEDILRLLEERPEGVRGLAVPGMPAGSPGMEIGRTDPYQVLTFDDQGRVSVYASYD</sequence>
<feature type="signal peptide" evidence="1">
    <location>
        <begin position="1"/>
        <end position="25"/>
    </location>
</feature>
<dbReference type="EMBL" id="RCDA01000004">
    <property type="protein sequence ID" value="RLK47139.1"/>
    <property type="molecule type" value="Genomic_DNA"/>
</dbReference>
<dbReference type="Proteomes" id="UP000275461">
    <property type="component" value="Unassembled WGS sequence"/>
</dbReference>
<evidence type="ECO:0008006" key="4">
    <source>
        <dbReference type="Google" id="ProtNLM"/>
    </source>
</evidence>
<evidence type="ECO:0000256" key="1">
    <source>
        <dbReference type="SAM" id="SignalP"/>
    </source>
</evidence>
<dbReference type="InterPro" id="IPR036249">
    <property type="entry name" value="Thioredoxin-like_sf"/>
</dbReference>
<keyword evidence="1" id="KW-0732">Signal</keyword>
<dbReference type="SUPFAM" id="SSF52833">
    <property type="entry name" value="Thioredoxin-like"/>
    <property type="match status" value="1"/>
</dbReference>
<gene>
    <name evidence="2" type="ORF">DFR31_2458</name>
</gene>
<protein>
    <recommendedName>
        <fullName evidence="4">Metal-binding protein</fullName>
    </recommendedName>
</protein>
<keyword evidence="3" id="KW-1185">Reference proteome</keyword>
<comment type="caution">
    <text evidence="2">The sequence shown here is derived from an EMBL/GenBank/DDBJ whole genome shotgun (WGS) entry which is preliminary data.</text>
</comment>
<feature type="chain" id="PRO_5019733744" description="Metal-binding protein" evidence="1">
    <location>
        <begin position="26"/>
        <end position="150"/>
    </location>
</feature>
<proteinExistence type="predicted"/>
<accession>A0A498BW33</accession>
<dbReference type="InterPro" id="IPR007332">
    <property type="entry name" value="DUF411"/>
</dbReference>
<evidence type="ECO:0000313" key="2">
    <source>
        <dbReference type="EMBL" id="RLK47139.1"/>
    </source>
</evidence>
<organism evidence="2 3">
    <name type="scientific">Alkalispirillum mobile</name>
    <dbReference type="NCBI Taxonomy" id="85925"/>
    <lineage>
        <taxon>Bacteria</taxon>
        <taxon>Pseudomonadati</taxon>
        <taxon>Pseudomonadota</taxon>
        <taxon>Gammaproteobacteria</taxon>
        <taxon>Chromatiales</taxon>
        <taxon>Ectothiorhodospiraceae</taxon>
        <taxon>Alkalispirillum</taxon>
    </lineage>
</organism>
<name>A0A498BW33_9GAMM</name>
<dbReference type="Pfam" id="PF04214">
    <property type="entry name" value="DUF411"/>
    <property type="match status" value="1"/>
</dbReference>
<evidence type="ECO:0000313" key="3">
    <source>
        <dbReference type="Proteomes" id="UP000275461"/>
    </source>
</evidence>
<dbReference type="OrthoDB" id="14727at2"/>
<dbReference type="RefSeq" id="WP_121442966.1">
    <property type="nucleotide sequence ID" value="NZ_RCDA01000004.1"/>
</dbReference>
<dbReference type="AlphaFoldDB" id="A0A498BW33"/>